<dbReference type="VEuPathDB" id="FungiDB:SCHCODRAFT_02608248"/>
<dbReference type="STRING" id="578458.D8PUY9"/>
<reference evidence="6 7" key="1">
    <citation type="journal article" date="2010" name="Nat. Biotechnol.">
        <title>Genome sequence of the model mushroom Schizophyllum commune.</title>
        <authorList>
            <person name="Ohm R.A."/>
            <person name="de Jong J.F."/>
            <person name="Lugones L.G."/>
            <person name="Aerts A."/>
            <person name="Kothe E."/>
            <person name="Stajich J.E."/>
            <person name="de Vries R.P."/>
            <person name="Record E."/>
            <person name="Levasseur A."/>
            <person name="Baker S.E."/>
            <person name="Bartholomew K.A."/>
            <person name="Coutinho P.M."/>
            <person name="Erdmann S."/>
            <person name="Fowler T.J."/>
            <person name="Gathman A.C."/>
            <person name="Lombard V."/>
            <person name="Henrissat B."/>
            <person name="Knabe N."/>
            <person name="Kuees U."/>
            <person name="Lilly W.W."/>
            <person name="Lindquist E."/>
            <person name="Lucas S."/>
            <person name="Magnuson J.K."/>
            <person name="Piumi F."/>
            <person name="Raudaskoski M."/>
            <person name="Salamov A."/>
            <person name="Schmutz J."/>
            <person name="Schwarze F.W.M.R."/>
            <person name="vanKuyk P.A."/>
            <person name="Horton J.S."/>
            <person name="Grigoriev I.V."/>
            <person name="Woesten H.A.B."/>
        </authorList>
    </citation>
    <scope>NUCLEOTIDE SEQUENCE [LARGE SCALE GENOMIC DNA]</scope>
    <source>
        <strain evidence="7">H4-8 / FGSC 9210</strain>
    </source>
</reference>
<sequence>MHSSSGDDGVGLSNPQISSRSRAMLDLVNKLHAIGYRQLDLPQIAVIGSQSAGKSSLIEAISGITLPRAAGTCTRCPTECLLSHSSTPWQCIVTLRFWTDARGQALAMPRSVTFGTAITERHLVEERIRRAQRAILNPSVPVDHFLADDYDADEPASDTQLTFSRNCIELKISGPDVADLSFIDLPGLIASVSRTGNTSDIQLVEALVKSYIEKPSCVILLTVTCETDFENQPAYGLAKQYDRDGKRTVGVLTKPDRIPTGEETRWLSFIKNIVEPLDNNWFCVKQPSSQDLKQGISYKQARVREDEFFSSTPPWTDLEAVYQRYLRTPNLVERLSNILSDLISKRLPEIYEEVQRGVESARESLSQLPKEPSKDPITDITTILHAFAMDVGKAVRGVPKRDGLHQTVRPSQDRFRKAIRQTAPDFRPYERRHRGKRAFSKPTFLKNEDGDDEESDDDGGSDSDSQSDDGSSSSSSPNIPETARTIYIDEVMKRAKNARSRELPGNYPFIIQEEYISDFTSKWAGPAQALCDTVFSRIRLQVDQLASRHFGSYGQGTLEHRVKVILQERLKQLQERTKERIDWLVELEQAPFTLNTHYLQDYTDKFMSYYKSARQSQSNEGLMAKIREHAKPSASSLFPPARQRQPFAQSPGYDAPTGIEKVLAGAVEVGITGTKAEDVARLLAPDAMEPALHIMADVRAYFQIAYKRFADNIPLAIDQELVRGIERRLPYVMLTGLHIHGPNGERICKELAEESPQVAMKREELRQRIERMTAASEELMDFGR</sequence>
<dbReference type="Proteomes" id="UP000007431">
    <property type="component" value="Unassembled WGS sequence"/>
</dbReference>
<dbReference type="Pfam" id="PF02212">
    <property type="entry name" value="GED"/>
    <property type="match status" value="1"/>
</dbReference>
<protein>
    <recommendedName>
        <fullName evidence="8">GED domain-containing protein</fullName>
    </recommendedName>
</protein>
<dbReference type="AlphaFoldDB" id="D8PUY9"/>
<evidence type="ECO:0000256" key="3">
    <source>
        <dbReference type="SAM" id="MobiDB-lite"/>
    </source>
</evidence>
<keyword evidence="2" id="KW-0342">GTP-binding</keyword>
<evidence type="ECO:0008006" key="8">
    <source>
        <dbReference type="Google" id="ProtNLM"/>
    </source>
</evidence>
<dbReference type="EMBL" id="GL377303">
    <property type="protein sequence ID" value="EFI99939.1"/>
    <property type="molecule type" value="Genomic_DNA"/>
</dbReference>
<dbReference type="Gene3D" id="3.40.50.300">
    <property type="entry name" value="P-loop containing nucleotide triphosphate hydrolases"/>
    <property type="match status" value="1"/>
</dbReference>
<evidence type="ECO:0000259" key="4">
    <source>
        <dbReference type="PROSITE" id="PS51388"/>
    </source>
</evidence>
<gene>
    <name evidence="6" type="ORF">SCHCODRAFT_73964</name>
</gene>
<dbReference type="GO" id="GO:0016020">
    <property type="term" value="C:membrane"/>
    <property type="evidence" value="ECO:0007669"/>
    <property type="project" value="TreeGrafter"/>
</dbReference>
<dbReference type="InterPro" id="IPR045063">
    <property type="entry name" value="Dynamin_N"/>
</dbReference>
<dbReference type="Pfam" id="PF00350">
    <property type="entry name" value="Dynamin_N"/>
    <property type="match status" value="1"/>
</dbReference>
<dbReference type="GO" id="GO:0005874">
    <property type="term" value="C:microtubule"/>
    <property type="evidence" value="ECO:0007669"/>
    <property type="project" value="TreeGrafter"/>
</dbReference>
<dbReference type="InterPro" id="IPR030381">
    <property type="entry name" value="G_DYNAMIN_dom"/>
</dbReference>
<proteinExistence type="predicted"/>
<dbReference type="InterPro" id="IPR020850">
    <property type="entry name" value="GED_dom"/>
</dbReference>
<name>D8PUY9_SCHCM</name>
<evidence type="ECO:0000313" key="6">
    <source>
        <dbReference type="EMBL" id="EFI99939.1"/>
    </source>
</evidence>
<dbReference type="Gene3D" id="1.20.120.1240">
    <property type="entry name" value="Dynamin, middle domain"/>
    <property type="match status" value="1"/>
</dbReference>
<dbReference type="GO" id="GO:0008017">
    <property type="term" value="F:microtubule binding"/>
    <property type="evidence" value="ECO:0007669"/>
    <property type="project" value="TreeGrafter"/>
</dbReference>
<dbReference type="SMART" id="SM00302">
    <property type="entry name" value="GED"/>
    <property type="match status" value="1"/>
</dbReference>
<evidence type="ECO:0000256" key="1">
    <source>
        <dbReference type="ARBA" id="ARBA00022741"/>
    </source>
</evidence>
<dbReference type="PROSITE" id="PS51718">
    <property type="entry name" value="G_DYNAMIN_2"/>
    <property type="match status" value="1"/>
</dbReference>
<feature type="region of interest" description="Disordered" evidence="3">
    <location>
        <begin position="398"/>
        <end position="484"/>
    </location>
</feature>
<keyword evidence="7" id="KW-1185">Reference proteome</keyword>
<evidence type="ECO:0000313" key="7">
    <source>
        <dbReference type="Proteomes" id="UP000007431"/>
    </source>
</evidence>
<dbReference type="PRINTS" id="PR00195">
    <property type="entry name" value="DYNAMIN"/>
</dbReference>
<dbReference type="InParanoid" id="D8PUY9"/>
<dbReference type="PROSITE" id="PS51388">
    <property type="entry name" value="GED"/>
    <property type="match status" value="1"/>
</dbReference>
<dbReference type="eggNOG" id="KOG0446">
    <property type="taxonomic scope" value="Eukaryota"/>
</dbReference>
<dbReference type="CDD" id="cd08771">
    <property type="entry name" value="DLP_1"/>
    <property type="match status" value="1"/>
</dbReference>
<feature type="compositionally biased region" description="Acidic residues" evidence="3">
    <location>
        <begin position="449"/>
        <end position="467"/>
    </location>
</feature>
<evidence type="ECO:0000259" key="5">
    <source>
        <dbReference type="PROSITE" id="PS51718"/>
    </source>
</evidence>
<dbReference type="GO" id="GO:0003924">
    <property type="term" value="F:GTPase activity"/>
    <property type="evidence" value="ECO:0007669"/>
    <property type="project" value="InterPro"/>
</dbReference>
<dbReference type="Pfam" id="PF01031">
    <property type="entry name" value="Dynamin_M"/>
    <property type="match status" value="1"/>
</dbReference>
<feature type="domain" description="Dynamin-type G" evidence="5">
    <location>
        <begin position="38"/>
        <end position="348"/>
    </location>
</feature>
<dbReference type="InterPro" id="IPR003130">
    <property type="entry name" value="GED"/>
</dbReference>
<dbReference type="SUPFAM" id="SSF52540">
    <property type="entry name" value="P-loop containing nucleoside triphosphate hydrolases"/>
    <property type="match status" value="1"/>
</dbReference>
<feature type="domain" description="GED" evidence="4">
    <location>
        <begin position="691"/>
        <end position="784"/>
    </location>
</feature>
<keyword evidence="1" id="KW-0547">Nucleotide-binding</keyword>
<dbReference type="HOGENOM" id="CLU_008964_4_1_1"/>
<accession>D8PUY9</accession>
<dbReference type="OMA" id="IMCSMPM"/>
<dbReference type="PANTHER" id="PTHR11566:SF21">
    <property type="entry name" value="DYNAMIN RELATED PROTEIN 1, ISOFORM A"/>
    <property type="match status" value="1"/>
</dbReference>
<dbReference type="SMART" id="SM00053">
    <property type="entry name" value="DYNc"/>
    <property type="match status" value="1"/>
</dbReference>
<dbReference type="InterPro" id="IPR000375">
    <property type="entry name" value="Dynamin_stalk"/>
</dbReference>
<evidence type="ECO:0000256" key="2">
    <source>
        <dbReference type="ARBA" id="ARBA00023134"/>
    </source>
</evidence>
<dbReference type="InterPro" id="IPR001401">
    <property type="entry name" value="Dynamin_GTPase"/>
</dbReference>
<dbReference type="GO" id="GO:0005737">
    <property type="term" value="C:cytoplasm"/>
    <property type="evidence" value="ECO:0007669"/>
    <property type="project" value="TreeGrafter"/>
</dbReference>
<dbReference type="InterPro" id="IPR022812">
    <property type="entry name" value="Dynamin"/>
</dbReference>
<dbReference type="InterPro" id="IPR027417">
    <property type="entry name" value="P-loop_NTPase"/>
</dbReference>
<dbReference type="PANTHER" id="PTHR11566">
    <property type="entry name" value="DYNAMIN"/>
    <property type="match status" value="1"/>
</dbReference>
<feature type="compositionally biased region" description="Basic residues" evidence="3">
    <location>
        <begin position="430"/>
        <end position="439"/>
    </location>
</feature>
<organism evidence="7">
    <name type="scientific">Schizophyllum commune (strain H4-8 / FGSC 9210)</name>
    <name type="common">Split gill fungus</name>
    <dbReference type="NCBI Taxonomy" id="578458"/>
    <lineage>
        <taxon>Eukaryota</taxon>
        <taxon>Fungi</taxon>
        <taxon>Dikarya</taxon>
        <taxon>Basidiomycota</taxon>
        <taxon>Agaricomycotina</taxon>
        <taxon>Agaricomycetes</taxon>
        <taxon>Agaricomycetidae</taxon>
        <taxon>Agaricales</taxon>
        <taxon>Schizophyllaceae</taxon>
        <taxon>Schizophyllum</taxon>
    </lineage>
</organism>
<dbReference type="GO" id="GO:0005525">
    <property type="term" value="F:GTP binding"/>
    <property type="evidence" value="ECO:0007669"/>
    <property type="project" value="InterPro"/>
</dbReference>